<dbReference type="SUPFAM" id="SSF51126">
    <property type="entry name" value="Pectin lyase-like"/>
    <property type="match status" value="1"/>
</dbReference>
<dbReference type="InterPro" id="IPR006501">
    <property type="entry name" value="Pectinesterase_inhib_dom"/>
</dbReference>
<keyword evidence="4 7" id="KW-0378">Hydrolase</keyword>
<dbReference type="Gene3D" id="1.20.140.40">
    <property type="entry name" value="Invertase/pectin methylesterase inhibitor family protein"/>
    <property type="match status" value="1"/>
</dbReference>
<dbReference type="AlphaFoldDB" id="A0ABD3KIE8"/>
<evidence type="ECO:0000313" key="10">
    <source>
        <dbReference type="Proteomes" id="UP001634007"/>
    </source>
</evidence>
<evidence type="ECO:0000313" key="9">
    <source>
        <dbReference type="EMBL" id="KAL3739615.1"/>
    </source>
</evidence>
<dbReference type="EMBL" id="JBJKBG010000005">
    <property type="protein sequence ID" value="KAL3739615.1"/>
    <property type="molecule type" value="Genomic_DNA"/>
</dbReference>
<reference evidence="9 10" key="1">
    <citation type="submission" date="2024-11" db="EMBL/GenBank/DDBJ databases">
        <title>Chromosome-level genome assembly of Eucalyptus globulus Labill. provides insights into its genome evolution.</title>
        <authorList>
            <person name="Li X."/>
        </authorList>
    </citation>
    <scope>NUCLEOTIDE SEQUENCE [LARGE SCALE GENOMIC DNA]</scope>
    <source>
        <strain evidence="9">CL2024</strain>
        <tissue evidence="9">Fresh tender leaves</tissue>
    </source>
</reference>
<dbReference type="Pfam" id="PF01095">
    <property type="entry name" value="Pectinesterase"/>
    <property type="match status" value="1"/>
</dbReference>
<dbReference type="PANTHER" id="PTHR31707">
    <property type="entry name" value="PECTINESTERASE"/>
    <property type="match status" value="1"/>
</dbReference>
<dbReference type="CDD" id="cd15798">
    <property type="entry name" value="PMEI-like_3"/>
    <property type="match status" value="1"/>
</dbReference>
<accession>A0ABD3KIE8</accession>
<comment type="catalytic activity">
    <reaction evidence="7">
        <text>[(1-&gt;4)-alpha-D-galacturonosyl methyl ester](n) + n H2O = [(1-&gt;4)-alpha-D-galacturonosyl](n) + n methanol + n H(+)</text>
        <dbReference type="Rhea" id="RHEA:22380"/>
        <dbReference type="Rhea" id="RHEA-COMP:14570"/>
        <dbReference type="Rhea" id="RHEA-COMP:14573"/>
        <dbReference type="ChEBI" id="CHEBI:15377"/>
        <dbReference type="ChEBI" id="CHEBI:15378"/>
        <dbReference type="ChEBI" id="CHEBI:17790"/>
        <dbReference type="ChEBI" id="CHEBI:140522"/>
        <dbReference type="ChEBI" id="CHEBI:140523"/>
        <dbReference type="EC" id="3.1.1.11"/>
    </reaction>
</comment>
<proteinExistence type="inferred from homology"/>
<evidence type="ECO:0000256" key="2">
    <source>
        <dbReference type="ARBA" id="ARBA00006027"/>
    </source>
</evidence>
<organism evidence="9 10">
    <name type="scientific">Eucalyptus globulus</name>
    <name type="common">Tasmanian blue gum</name>
    <dbReference type="NCBI Taxonomy" id="34317"/>
    <lineage>
        <taxon>Eukaryota</taxon>
        <taxon>Viridiplantae</taxon>
        <taxon>Streptophyta</taxon>
        <taxon>Embryophyta</taxon>
        <taxon>Tracheophyta</taxon>
        <taxon>Spermatophyta</taxon>
        <taxon>Magnoliopsida</taxon>
        <taxon>eudicotyledons</taxon>
        <taxon>Gunneridae</taxon>
        <taxon>Pentapetalae</taxon>
        <taxon>rosids</taxon>
        <taxon>malvids</taxon>
        <taxon>Myrtales</taxon>
        <taxon>Myrtaceae</taxon>
        <taxon>Myrtoideae</taxon>
        <taxon>Eucalypteae</taxon>
        <taxon>Eucalyptus</taxon>
    </lineage>
</organism>
<dbReference type="InterPro" id="IPR000070">
    <property type="entry name" value="Pectinesterase_cat"/>
</dbReference>
<dbReference type="GO" id="GO:0045490">
    <property type="term" value="P:pectin catabolic process"/>
    <property type="evidence" value="ECO:0007669"/>
    <property type="project" value="UniProtKB-UniRule"/>
</dbReference>
<sequence>MSTSKVHPMVIFLFLSLLPNLIPAKNPNSQLQVTHSRCRGTPYSDLCVSTLASFTGLASMSFPEIISAMLHQSASEVRAASTHCTVMKNHFLEKLSMLERQALDICLELFRDILDDFNNAVSYLESSKVTIRHYYDLQSLLSGMKTNVYTCTDEFDPHTDNLNLGDSMKDRLSNISRHVSNSLFLLTKMRGVNNPSGHGVRERFPAWMSLEDSLLVQTPTNATKFDLVVAKDGSGNFTSINDSVAAAPDNSNTRFVIYIKEGDYLEYVTVNKTKTNLMFVGDGIEKTLIKGNRNSDDGWTAYWSATVAIEGDGFLAKGITFENFAGPKKGQAAAFRSRSDKSAFFQCNFSSYQDTMYVHSHRQFYRDCDIYGTIDFIFGDAAVVFQNCSLYARKPNEGQANVFTAQSREDPLGQTGMSFLGCNFAAAPDLAPVQSSFKTFLGRPWKEFSRTVIMESYIGDLVDPAGWSEFHGSAGLSTLFYGEYQNRGPGSNTSDRVKWPGYKVITSSTVAKQFTVESFIQGNQWLNDTGFPYFSGLD</sequence>
<dbReference type="Proteomes" id="UP001634007">
    <property type="component" value="Unassembled WGS sequence"/>
</dbReference>
<dbReference type="FunFam" id="2.160.20.10:FF:000001">
    <property type="entry name" value="Pectinesterase"/>
    <property type="match status" value="1"/>
</dbReference>
<feature type="active site" evidence="6">
    <location>
        <position position="375"/>
    </location>
</feature>
<dbReference type="GO" id="GO:0030599">
    <property type="term" value="F:pectinesterase activity"/>
    <property type="evidence" value="ECO:0007669"/>
    <property type="project" value="UniProtKB-UniRule"/>
</dbReference>
<dbReference type="InterPro" id="IPR012334">
    <property type="entry name" value="Pectin_lyas_fold"/>
</dbReference>
<dbReference type="Pfam" id="PF04043">
    <property type="entry name" value="PMEI"/>
    <property type="match status" value="1"/>
</dbReference>
<evidence type="ECO:0000259" key="8">
    <source>
        <dbReference type="SMART" id="SM00856"/>
    </source>
</evidence>
<keyword evidence="7" id="KW-0732">Signal</keyword>
<comment type="pathway">
    <text evidence="1 7">Glycan metabolism; pectin degradation; 2-dehydro-3-deoxy-D-gluconate from pectin: step 1/5.</text>
</comment>
<evidence type="ECO:0000256" key="4">
    <source>
        <dbReference type="ARBA" id="ARBA00022801"/>
    </source>
</evidence>
<dbReference type="SUPFAM" id="SSF101148">
    <property type="entry name" value="Plant invertase/pectin methylesterase inhibitor"/>
    <property type="match status" value="1"/>
</dbReference>
<dbReference type="GO" id="GO:0042545">
    <property type="term" value="P:cell wall modification"/>
    <property type="evidence" value="ECO:0007669"/>
    <property type="project" value="UniProtKB-UniRule"/>
</dbReference>
<evidence type="ECO:0000256" key="1">
    <source>
        <dbReference type="ARBA" id="ARBA00005184"/>
    </source>
</evidence>
<dbReference type="InterPro" id="IPR011050">
    <property type="entry name" value="Pectin_lyase_fold/virulence"/>
</dbReference>
<feature type="signal peptide" evidence="7">
    <location>
        <begin position="1"/>
        <end position="24"/>
    </location>
</feature>
<evidence type="ECO:0000256" key="3">
    <source>
        <dbReference type="ARBA" id="ARBA00007786"/>
    </source>
</evidence>
<dbReference type="InterPro" id="IPR033131">
    <property type="entry name" value="Pectinesterase_Asp_AS"/>
</dbReference>
<comment type="caution">
    <text evidence="9">The sequence shown here is derived from an EMBL/GenBank/DDBJ whole genome shotgun (WGS) entry which is preliminary data.</text>
</comment>
<evidence type="ECO:0000256" key="5">
    <source>
        <dbReference type="ARBA" id="ARBA00023085"/>
    </source>
</evidence>
<dbReference type="SMART" id="SM00856">
    <property type="entry name" value="PMEI"/>
    <property type="match status" value="1"/>
</dbReference>
<feature type="chain" id="PRO_5044534641" description="Pectinesterase" evidence="7">
    <location>
        <begin position="25"/>
        <end position="538"/>
    </location>
</feature>
<dbReference type="InterPro" id="IPR035513">
    <property type="entry name" value="Invertase/methylesterase_inhib"/>
</dbReference>
<keyword evidence="5 7" id="KW-0063">Aspartyl esterase</keyword>
<dbReference type="NCBIfam" id="TIGR01614">
    <property type="entry name" value="PME_inhib"/>
    <property type="match status" value="1"/>
</dbReference>
<dbReference type="Gene3D" id="2.160.20.10">
    <property type="entry name" value="Single-stranded right-handed beta-helix, Pectin lyase-like"/>
    <property type="match status" value="1"/>
</dbReference>
<gene>
    <name evidence="9" type="ORF">ACJRO7_020948</name>
</gene>
<comment type="similarity">
    <text evidence="3">In the C-terminal section; belongs to the pectinesterase family.</text>
</comment>
<name>A0ABD3KIE8_EUCGL</name>
<protein>
    <recommendedName>
        <fullName evidence="7">Pectinesterase</fullName>
        <ecNumber evidence="7">3.1.1.11</ecNumber>
    </recommendedName>
</protein>
<evidence type="ECO:0000256" key="7">
    <source>
        <dbReference type="RuleBase" id="RU000589"/>
    </source>
</evidence>
<dbReference type="PROSITE" id="PS00503">
    <property type="entry name" value="PECTINESTERASE_2"/>
    <property type="match status" value="1"/>
</dbReference>
<keyword evidence="10" id="KW-1185">Reference proteome</keyword>
<evidence type="ECO:0000256" key="6">
    <source>
        <dbReference type="PROSITE-ProRule" id="PRU10040"/>
    </source>
</evidence>
<feature type="domain" description="Pectinesterase inhibitor" evidence="8">
    <location>
        <begin position="29"/>
        <end position="185"/>
    </location>
</feature>
<comment type="similarity">
    <text evidence="2">In the N-terminal section; belongs to the PMEI family.</text>
</comment>
<dbReference type="EC" id="3.1.1.11" evidence="7"/>